<organism evidence="1">
    <name type="scientific">Nicotiana tabacum</name>
    <name type="common">Common tobacco</name>
    <dbReference type="NCBI Taxonomy" id="4097"/>
    <lineage>
        <taxon>Eukaryota</taxon>
        <taxon>Viridiplantae</taxon>
        <taxon>Streptophyta</taxon>
        <taxon>Embryophyta</taxon>
        <taxon>Tracheophyta</taxon>
        <taxon>Spermatophyta</taxon>
        <taxon>Magnoliopsida</taxon>
        <taxon>eudicotyledons</taxon>
        <taxon>Gunneridae</taxon>
        <taxon>Pentapetalae</taxon>
        <taxon>asterids</taxon>
        <taxon>lamiids</taxon>
        <taxon>Solanales</taxon>
        <taxon>Solanaceae</taxon>
        <taxon>Nicotianoideae</taxon>
        <taxon>Nicotianeae</taxon>
        <taxon>Nicotiana</taxon>
    </lineage>
</organism>
<dbReference type="AlphaFoldDB" id="A0A1S3YT86"/>
<sequence>MVSINKDAKTQSFEGKSKVQDNIEIEGLIEGKEPTNVSLDNFEDSEEDLHVNDGVNYRKRKTSSRRIRKGRNLIIHDDEVSDQDTKKEAKSRVFMCWFWNF</sequence>
<proteinExistence type="predicted"/>
<dbReference type="PaxDb" id="4097-A0A1S3YT86"/>
<name>A0A1S3YT86_TOBAC</name>
<gene>
    <name evidence="1" type="primary">LOC107779441</name>
</gene>
<evidence type="ECO:0000313" key="1">
    <source>
        <dbReference type="RefSeq" id="XP_016455363.1"/>
    </source>
</evidence>
<protein>
    <submittedName>
        <fullName evidence="1">Uncharacterized protein</fullName>
    </submittedName>
</protein>
<dbReference type="KEGG" id="nta:107779441"/>
<accession>A0A1S3YT86</accession>
<dbReference type="RefSeq" id="XP_016455363.1">
    <property type="nucleotide sequence ID" value="XM_016599877.1"/>
</dbReference>
<dbReference type="OrthoDB" id="10295479at2759"/>
<reference evidence="1" key="1">
    <citation type="submission" date="2025-08" db="UniProtKB">
        <authorList>
            <consortium name="RefSeq"/>
        </authorList>
    </citation>
    <scope>IDENTIFICATION</scope>
</reference>